<keyword evidence="2" id="KW-0812">Transmembrane</keyword>
<proteinExistence type="predicted"/>
<gene>
    <name evidence="3" type="ORF">TBIB3V08_LOCUS8579</name>
</gene>
<sequence>MSAGDDAAPPPKASRQQEDMESTPAHGRNYSPLLQLAELLFRNLSMINLMWLLVVLTVATWRLGVVALQQDDWTRMLKNETKLLLNCGIRGSCERNSGHRPE</sequence>
<dbReference type="AlphaFoldDB" id="A0A7R9F550"/>
<name>A0A7R9F550_9NEOP</name>
<feature type="region of interest" description="Disordered" evidence="1">
    <location>
        <begin position="1"/>
        <end position="28"/>
    </location>
</feature>
<organism evidence="3">
    <name type="scientific">Timema bartmani</name>
    <dbReference type="NCBI Taxonomy" id="61472"/>
    <lineage>
        <taxon>Eukaryota</taxon>
        <taxon>Metazoa</taxon>
        <taxon>Ecdysozoa</taxon>
        <taxon>Arthropoda</taxon>
        <taxon>Hexapoda</taxon>
        <taxon>Insecta</taxon>
        <taxon>Pterygota</taxon>
        <taxon>Neoptera</taxon>
        <taxon>Polyneoptera</taxon>
        <taxon>Phasmatodea</taxon>
        <taxon>Timematodea</taxon>
        <taxon>Timematoidea</taxon>
        <taxon>Timematidae</taxon>
        <taxon>Timema</taxon>
    </lineage>
</organism>
<evidence type="ECO:0000256" key="2">
    <source>
        <dbReference type="SAM" id="Phobius"/>
    </source>
</evidence>
<evidence type="ECO:0000256" key="1">
    <source>
        <dbReference type="SAM" id="MobiDB-lite"/>
    </source>
</evidence>
<reference evidence="3" key="1">
    <citation type="submission" date="2020-11" db="EMBL/GenBank/DDBJ databases">
        <authorList>
            <person name="Tran Van P."/>
        </authorList>
    </citation>
    <scope>NUCLEOTIDE SEQUENCE</scope>
</reference>
<keyword evidence="2" id="KW-0472">Membrane</keyword>
<dbReference type="EMBL" id="OD567860">
    <property type="protein sequence ID" value="CAD7446245.1"/>
    <property type="molecule type" value="Genomic_DNA"/>
</dbReference>
<keyword evidence="2" id="KW-1133">Transmembrane helix</keyword>
<accession>A0A7R9F550</accession>
<protein>
    <submittedName>
        <fullName evidence="3">Uncharacterized protein</fullName>
    </submittedName>
</protein>
<feature type="transmembrane region" description="Helical" evidence="2">
    <location>
        <begin position="49"/>
        <end position="68"/>
    </location>
</feature>
<evidence type="ECO:0000313" key="3">
    <source>
        <dbReference type="EMBL" id="CAD7446245.1"/>
    </source>
</evidence>